<dbReference type="InterPro" id="IPR011990">
    <property type="entry name" value="TPR-like_helical_dom_sf"/>
</dbReference>
<organism evidence="3 4">
    <name type="scientific">Luteolibacter algae</name>
    <dbReference type="NCBI Taxonomy" id="454151"/>
    <lineage>
        <taxon>Bacteria</taxon>
        <taxon>Pseudomonadati</taxon>
        <taxon>Verrucomicrobiota</taxon>
        <taxon>Verrucomicrobiia</taxon>
        <taxon>Verrucomicrobiales</taxon>
        <taxon>Verrucomicrobiaceae</taxon>
        <taxon>Luteolibacter</taxon>
    </lineage>
</organism>
<dbReference type="Gene3D" id="1.25.40.10">
    <property type="entry name" value="Tetratricopeptide repeat domain"/>
    <property type="match status" value="1"/>
</dbReference>
<feature type="domain" description="Peptidase C39" evidence="2">
    <location>
        <begin position="234"/>
        <end position="348"/>
    </location>
</feature>
<gene>
    <name evidence="3" type="ORF">ACFSSA_07905</name>
</gene>
<keyword evidence="4" id="KW-1185">Reference proteome</keyword>
<dbReference type="RefSeq" id="WP_386819886.1">
    <property type="nucleotide sequence ID" value="NZ_JBHUIT010000009.1"/>
</dbReference>
<reference evidence="4" key="1">
    <citation type="journal article" date="2019" name="Int. J. Syst. Evol. Microbiol.">
        <title>The Global Catalogue of Microorganisms (GCM) 10K type strain sequencing project: providing services to taxonomists for standard genome sequencing and annotation.</title>
        <authorList>
            <consortium name="The Broad Institute Genomics Platform"/>
            <consortium name="The Broad Institute Genome Sequencing Center for Infectious Disease"/>
            <person name="Wu L."/>
            <person name="Ma J."/>
        </authorList>
    </citation>
    <scope>NUCLEOTIDE SEQUENCE [LARGE SCALE GENOMIC DNA]</scope>
    <source>
        <strain evidence="4">CGMCC 4.7106</strain>
    </source>
</reference>
<comment type="caution">
    <text evidence="3">The sequence shown here is derived from an EMBL/GenBank/DDBJ whole genome shotgun (WGS) entry which is preliminary data.</text>
</comment>
<dbReference type="EMBL" id="JBHUIT010000009">
    <property type="protein sequence ID" value="MFD2256595.1"/>
    <property type="molecule type" value="Genomic_DNA"/>
</dbReference>
<evidence type="ECO:0000259" key="2">
    <source>
        <dbReference type="Pfam" id="PF03412"/>
    </source>
</evidence>
<name>A0ABW5D756_9BACT</name>
<dbReference type="InterPro" id="IPR005074">
    <property type="entry name" value="Peptidase_C39"/>
</dbReference>
<feature type="non-terminal residue" evidence="3">
    <location>
        <position position="417"/>
    </location>
</feature>
<dbReference type="Pfam" id="PF03412">
    <property type="entry name" value="Peptidase_C39"/>
    <property type="match status" value="1"/>
</dbReference>
<dbReference type="Gene3D" id="3.90.70.10">
    <property type="entry name" value="Cysteine proteinases"/>
    <property type="match status" value="1"/>
</dbReference>
<evidence type="ECO:0000313" key="3">
    <source>
        <dbReference type="EMBL" id="MFD2256595.1"/>
    </source>
</evidence>
<dbReference type="Proteomes" id="UP001597375">
    <property type="component" value="Unassembled WGS sequence"/>
</dbReference>
<feature type="region of interest" description="Disordered" evidence="1">
    <location>
        <begin position="38"/>
        <end position="69"/>
    </location>
</feature>
<protein>
    <submittedName>
        <fullName evidence="3">Cysteine peptidase family C39 domain-containing protein</fullName>
    </submittedName>
</protein>
<sequence length="417" mass="44678">MKLSHLRKLPVILVLALYQVGALPSLVAAEVAAELPPVVRTPGKGDVNRSPALSEAPRSLAAGIPAKPTRGQLEKIKSDGLVLANLSGNSKHKGKEEEDLSSALKAYGNRKNPGDASSLKAYIARYPDGSWTPGLQVTWGVHAYHEGRFSEALDSFEQAWEVMKSSKNPKVREASVTAAAELASLYARLGRLEDLQTVLKEVEGRPVAGADTEKIRMAAQGLESMLKTPEHSFKCGPYALGNIRESLGLAPASHPLIDKKESTVKGVSLAELEELAGGMEMDWVAAKREGGAKLPVPALVHWKVGHYAAVVKVAEDGRLLVRDPTFLNDFLITPEVFDQESSGMFLIPRSALGNGWSQLDAETAGATYGKGAPTSTDKDDDCDRGTCPDPGMAAYSFDFFKAGLIIQDVPIGYSTPY</sequence>
<accession>A0ABW5D756</accession>
<evidence type="ECO:0000313" key="4">
    <source>
        <dbReference type="Proteomes" id="UP001597375"/>
    </source>
</evidence>
<proteinExistence type="predicted"/>
<evidence type="ECO:0000256" key="1">
    <source>
        <dbReference type="SAM" id="MobiDB-lite"/>
    </source>
</evidence>